<organism evidence="2 3">
    <name type="scientific">Dendrobium catenatum</name>
    <dbReference type="NCBI Taxonomy" id="906689"/>
    <lineage>
        <taxon>Eukaryota</taxon>
        <taxon>Viridiplantae</taxon>
        <taxon>Streptophyta</taxon>
        <taxon>Embryophyta</taxon>
        <taxon>Tracheophyta</taxon>
        <taxon>Spermatophyta</taxon>
        <taxon>Magnoliopsida</taxon>
        <taxon>Liliopsida</taxon>
        <taxon>Asparagales</taxon>
        <taxon>Orchidaceae</taxon>
        <taxon>Epidendroideae</taxon>
        <taxon>Malaxideae</taxon>
        <taxon>Dendrobiinae</taxon>
        <taxon>Dendrobium</taxon>
    </lineage>
</organism>
<accession>A0A2I0WYT5</accession>
<dbReference type="Pfam" id="PF12146">
    <property type="entry name" value="Hydrolase_4"/>
    <property type="match status" value="2"/>
</dbReference>
<keyword evidence="3" id="KW-1185">Reference proteome</keyword>
<reference evidence="2 3" key="1">
    <citation type="journal article" date="2016" name="Sci. Rep.">
        <title>The Dendrobium catenatum Lindl. genome sequence provides insights into polysaccharide synthase, floral development and adaptive evolution.</title>
        <authorList>
            <person name="Zhang G.Q."/>
            <person name="Xu Q."/>
            <person name="Bian C."/>
            <person name="Tsai W.C."/>
            <person name="Yeh C.M."/>
            <person name="Liu K.W."/>
            <person name="Yoshida K."/>
            <person name="Zhang L.S."/>
            <person name="Chang S.B."/>
            <person name="Chen F."/>
            <person name="Shi Y."/>
            <person name="Su Y.Y."/>
            <person name="Zhang Y.Q."/>
            <person name="Chen L.J."/>
            <person name="Yin Y."/>
            <person name="Lin M."/>
            <person name="Huang H."/>
            <person name="Deng H."/>
            <person name="Wang Z.W."/>
            <person name="Zhu S.L."/>
            <person name="Zhao X."/>
            <person name="Deng C."/>
            <person name="Niu S.C."/>
            <person name="Huang J."/>
            <person name="Wang M."/>
            <person name="Liu G.H."/>
            <person name="Yang H.J."/>
            <person name="Xiao X.J."/>
            <person name="Hsiao Y.Y."/>
            <person name="Wu W.L."/>
            <person name="Chen Y.Y."/>
            <person name="Mitsuda N."/>
            <person name="Ohme-Takagi M."/>
            <person name="Luo Y.B."/>
            <person name="Van de Peer Y."/>
            <person name="Liu Z.J."/>
        </authorList>
    </citation>
    <scope>NUCLEOTIDE SEQUENCE [LARGE SCALE GENOMIC DNA]</scope>
    <source>
        <tissue evidence="2">The whole plant</tissue>
    </source>
</reference>
<dbReference type="InterPro" id="IPR051044">
    <property type="entry name" value="MAG_DAG_Lipase"/>
</dbReference>
<evidence type="ECO:0000259" key="1">
    <source>
        <dbReference type="Pfam" id="PF12146"/>
    </source>
</evidence>
<proteinExistence type="predicted"/>
<dbReference type="EMBL" id="KZ502310">
    <property type="protein sequence ID" value="PKU80818.1"/>
    <property type="molecule type" value="Genomic_DNA"/>
</dbReference>
<gene>
    <name evidence="2" type="ORF">MA16_Dca025816</name>
</gene>
<dbReference type="Gene3D" id="3.40.50.1820">
    <property type="entry name" value="alpha/beta hydrolase"/>
    <property type="match status" value="2"/>
</dbReference>
<evidence type="ECO:0000313" key="3">
    <source>
        <dbReference type="Proteomes" id="UP000233837"/>
    </source>
</evidence>
<dbReference type="InterPro" id="IPR022742">
    <property type="entry name" value="Hydrolase_4"/>
</dbReference>
<reference evidence="2 3" key="2">
    <citation type="journal article" date="2017" name="Nature">
        <title>The Apostasia genome and the evolution of orchids.</title>
        <authorList>
            <person name="Zhang G.Q."/>
            <person name="Liu K.W."/>
            <person name="Li Z."/>
            <person name="Lohaus R."/>
            <person name="Hsiao Y.Y."/>
            <person name="Niu S.C."/>
            <person name="Wang J.Y."/>
            <person name="Lin Y.C."/>
            <person name="Xu Q."/>
            <person name="Chen L.J."/>
            <person name="Yoshida K."/>
            <person name="Fujiwara S."/>
            <person name="Wang Z.W."/>
            <person name="Zhang Y.Q."/>
            <person name="Mitsuda N."/>
            <person name="Wang M."/>
            <person name="Liu G.H."/>
            <person name="Pecoraro L."/>
            <person name="Huang H.X."/>
            <person name="Xiao X.J."/>
            <person name="Lin M."/>
            <person name="Wu X.Y."/>
            <person name="Wu W.L."/>
            <person name="Chen Y.Y."/>
            <person name="Chang S.B."/>
            <person name="Sakamoto S."/>
            <person name="Ohme-Takagi M."/>
            <person name="Yagi M."/>
            <person name="Zeng S.J."/>
            <person name="Shen C.Y."/>
            <person name="Yeh C.M."/>
            <person name="Luo Y.B."/>
            <person name="Tsai W.C."/>
            <person name="Van de Peer Y."/>
            <person name="Liu Z.J."/>
        </authorList>
    </citation>
    <scope>NUCLEOTIDE SEQUENCE [LARGE SCALE GENOMIC DNA]</scope>
    <source>
        <tissue evidence="2">The whole plant</tissue>
    </source>
</reference>
<dbReference type="AlphaFoldDB" id="A0A2I0WYT5"/>
<feature type="domain" description="Serine aminopeptidase S33" evidence="1">
    <location>
        <begin position="271"/>
        <end position="389"/>
    </location>
</feature>
<name>A0A2I0WYT5_9ASPA</name>
<sequence>MDAIGVGTARPVMLTSGASGRVRALFSLRALRSLQLILNGILLLLLLPFRWRTILVSAEEKQEAAVLVGRRGGEEKKKSVVVRVPAAMVPRRPKELEVAARRAMAIRRIGLREEGDEGRSVRNFAIFTTDRGDTLFTQSWTSVSVRTKGLLVLLHGLNEHSGRYNHFARQLNESGLKVYAMDWIGNRDKRSLEKAITEAAANVSRVQSREVEDGLITDELKKSKKKKNKEKLKPKSIGGGVLKAFLDKVLTENHGLPCFCFGHSTGGAIVLKALAPIFSLFVPTYQFSAANKKGPPVSRDPEALKAKYSDPLVFTGAIRVRTGYEILRISYYLQQNLKRLTVPFLVLHGAADTVTDPVGSKMLYKEASSSDKIIKLYDGFLHDLLFEPEKEEIISYIIEWLSSRLEAEQ</sequence>
<dbReference type="STRING" id="906689.A0A2I0WYT5"/>
<evidence type="ECO:0000313" key="2">
    <source>
        <dbReference type="EMBL" id="PKU80818.1"/>
    </source>
</evidence>
<dbReference type="Proteomes" id="UP000233837">
    <property type="component" value="Unassembled WGS sequence"/>
</dbReference>
<dbReference type="SUPFAM" id="SSF53474">
    <property type="entry name" value="alpha/beta-Hydrolases"/>
    <property type="match status" value="1"/>
</dbReference>
<dbReference type="PANTHER" id="PTHR11614">
    <property type="entry name" value="PHOSPHOLIPASE-RELATED"/>
    <property type="match status" value="1"/>
</dbReference>
<feature type="domain" description="Serine aminopeptidase S33" evidence="1">
    <location>
        <begin position="147"/>
        <end position="185"/>
    </location>
</feature>
<protein>
    <recommendedName>
        <fullName evidence="1">Serine aminopeptidase S33 domain-containing protein</fullName>
    </recommendedName>
</protein>
<dbReference type="InterPro" id="IPR029058">
    <property type="entry name" value="AB_hydrolase_fold"/>
</dbReference>